<evidence type="ECO:0000313" key="2">
    <source>
        <dbReference type="EMBL" id="GBO11274.1"/>
    </source>
</evidence>
<comment type="caution">
    <text evidence="2">The sequence shown here is derived from an EMBL/GenBank/DDBJ whole genome shotgun (WGS) entry which is preliminary data.</text>
</comment>
<dbReference type="AlphaFoldDB" id="A0A4Y2UGM3"/>
<accession>A0A4Y2UGM3</accession>
<proteinExistence type="predicted"/>
<evidence type="ECO:0000313" key="4">
    <source>
        <dbReference type="Proteomes" id="UP000499080"/>
    </source>
</evidence>
<dbReference type="Proteomes" id="UP000499080">
    <property type="component" value="Unassembled WGS sequence"/>
</dbReference>
<feature type="region of interest" description="Disordered" evidence="1">
    <location>
        <begin position="1"/>
        <end position="55"/>
    </location>
</feature>
<gene>
    <name evidence="2" type="ORF">AVEN_189423_1</name>
    <name evidence="3" type="ORF">AVEN_201970_1</name>
</gene>
<feature type="compositionally biased region" description="Polar residues" evidence="1">
    <location>
        <begin position="1"/>
        <end position="12"/>
    </location>
</feature>
<sequence length="84" mass="9095">HSSEMTNDSGQAEGTFDHQESTTVPAASPLDIPDDPESCYPLNVSDDSESKDGAFIDLSTVPDDKKVIRTKYGSVVKPVNRLKI</sequence>
<evidence type="ECO:0000256" key="1">
    <source>
        <dbReference type="SAM" id="MobiDB-lite"/>
    </source>
</evidence>
<name>A0A4Y2UGM3_ARAVE</name>
<keyword evidence="4" id="KW-1185">Reference proteome</keyword>
<reference evidence="2 4" key="1">
    <citation type="journal article" date="2019" name="Sci. Rep.">
        <title>Orb-weaving spider Araneus ventricosus genome elucidates the spidroin gene catalogue.</title>
        <authorList>
            <person name="Kono N."/>
            <person name="Nakamura H."/>
            <person name="Ohtoshi R."/>
            <person name="Moran D.A.P."/>
            <person name="Shinohara A."/>
            <person name="Yoshida Y."/>
            <person name="Fujiwara M."/>
            <person name="Mori M."/>
            <person name="Tomita M."/>
            <person name="Arakawa K."/>
        </authorList>
    </citation>
    <scope>NUCLEOTIDE SEQUENCE [LARGE SCALE GENOMIC DNA]</scope>
</reference>
<organism evidence="2 4">
    <name type="scientific">Araneus ventricosus</name>
    <name type="common">Orbweaver spider</name>
    <name type="synonym">Epeira ventricosa</name>
    <dbReference type="NCBI Taxonomy" id="182803"/>
    <lineage>
        <taxon>Eukaryota</taxon>
        <taxon>Metazoa</taxon>
        <taxon>Ecdysozoa</taxon>
        <taxon>Arthropoda</taxon>
        <taxon>Chelicerata</taxon>
        <taxon>Arachnida</taxon>
        <taxon>Araneae</taxon>
        <taxon>Araneomorphae</taxon>
        <taxon>Entelegynae</taxon>
        <taxon>Araneoidea</taxon>
        <taxon>Araneidae</taxon>
        <taxon>Araneus</taxon>
    </lineage>
</organism>
<feature type="non-terminal residue" evidence="2">
    <location>
        <position position="1"/>
    </location>
</feature>
<protein>
    <submittedName>
        <fullName evidence="2">Uncharacterized protein</fullName>
    </submittedName>
</protein>
<dbReference type="EMBL" id="BGPR01036178">
    <property type="protein sequence ID" value="GBO11276.1"/>
    <property type="molecule type" value="Genomic_DNA"/>
</dbReference>
<evidence type="ECO:0000313" key="3">
    <source>
        <dbReference type="EMBL" id="GBO11276.1"/>
    </source>
</evidence>
<dbReference type="EMBL" id="BGPR01036177">
    <property type="protein sequence ID" value="GBO11274.1"/>
    <property type="molecule type" value="Genomic_DNA"/>
</dbReference>